<reference evidence="3" key="2">
    <citation type="submission" date="2022-01" db="EMBL/GenBank/DDBJ databases">
        <authorList>
            <person name="Yamashiro T."/>
            <person name="Shiraishi A."/>
            <person name="Satake H."/>
            <person name="Nakayama K."/>
        </authorList>
    </citation>
    <scope>NUCLEOTIDE SEQUENCE</scope>
</reference>
<feature type="domain" description="Retrovirus-related Pol polyprotein from transposon TNT 1-94-like beta-barrel" evidence="2">
    <location>
        <begin position="137"/>
        <end position="171"/>
    </location>
</feature>
<dbReference type="InterPro" id="IPR025724">
    <property type="entry name" value="GAG-pre-integrase_dom"/>
</dbReference>
<comment type="caution">
    <text evidence="3">The sequence shown here is derived from an EMBL/GenBank/DDBJ whole genome shotgun (WGS) entry which is preliminary data.</text>
</comment>
<keyword evidence="4" id="KW-1185">Reference proteome</keyword>
<evidence type="ECO:0000259" key="2">
    <source>
        <dbReference type="Pfam" id="PF22936"/>
    </source>
</evidence>
<dbReference type="Pfam" id="PF13976">
    <property type="entry name" value="gag_pre-integrs"/>
    <property type="match status" value="1"/>
</dbReference>
<organism evidence="3 4">
    <name type="scientific">Tanacetum coccineum</name>
    <dbReference type="NCBI Taxonomy" id="301880"/>
    <lineage>
        <taxon>Eukaryota</taxon>
        <taxon>Viridiplantae</taxon>
        <taxon>Streptophyta</taxon>
        <taxon>Embryophyta</taxon>
        <taxon>Tracheophyta</taxon>
        <taxon>Spermatophyta</taxon>
        <taxon>Magnoliopsida</taxon>
        <taxon>eudicotyledons</taxon>
        <taxon>Gunneridae</taxon>
        <taxon>Pentapetalae</taxon>
        <taxon>asterids</taxon>
        <taxon>campanulids</taxon>
        <taxon>Asterales</taxon>
        <taxon>Asteraceae</taxon>
        <taxon>Asteroideae</taxon>
        <taxon>Anthemideae</taxon>
        <taxon>Anthemidinae</taxon>
        <taxon>Tanacetum</taxon>
    </lineage>
</organism>
<protein>
    <submittedName>
        <fullName evidence="3">Ribonuclease H-like domain-containing protein</fullName>
    </submittedName>
</protein>
<dbReference type="EMBL" id="BQNB010019472">
    <property type="protein sequence ID" value="GJT85669.1"/>
    <property type="molecule type" value="Genomic_DNA"/>
</dbReference>
<evidence type="ECO:0000313" key="4">
    <source>
        <dbReference type="Proteomes" id="UP001151760"/>
    </source>
</evidence>
<evidence type="ECO:0000313" key="3">
    <source>
        <dbReference type="EMBL" id="GJT85669.1"/>
    </source>
</evidence>
<dbReference type="Pfam" id="PF22936">
    <property type="entry name" value="Pol_BBD"/>
    <property type="match status" value="1"/>
</dbReference>
<proteinExistence type="predicted"/>
<dbReference type="Proteomes" id="UP001151760">
    <property type="component" value="Unassembled WGS sequence"/>
</dbReference>
<dbReference type="InterPro" id="IPR054722">
    <property type="entry name" value="PolX-like_BBD"/>
</dbReference>
<evidence type="ECO:0000259" key="1">
    <source>
        <dbReference type="Pfam" id="PF13976"/>
    </source>
</evidence>
<sequence>MVTGNNYNRVDYDYYAKNSHPNSHRNMTPRAVLLKSGLKPLSTARPVYTAHPKPTVHCARPVTYFSKQAQTTVHRPFYKKTTLTNRYVNQRVNTVRPRVVNTARPSRATINTVRANGVNVVKTSACWGMPQMNDKGFVDSGCSRHMTGNIAYLLDFKEFDRGYVTFGGGAYGGRITGKGILQTDNLDFDDWPDESHILLKILREDNMYSFDLKNIVPNENLTCLVAKATSDESMLWHRRLGHINFKNINKLVKENLDRGLPLKRL</sequence>
<reference evidence="3" key="1">
    <citation type="journal article" date="2022" name="Int. J. Mol. Sci.">
        <title>Draft Genome of Tanacetum Coccineum: Genomic Comparison of Closely Related Tanacetum-Family Plants.</title>
        <authorList>
            <person name="Yamashiro T."/>
            <person name="Shiraishi A."/>
            <person name="Nakayama K."/>
            <person name="Satake H."/>
        </authorList>
    </citation>
    <scope>NUCLEOTIDE SEQUENCE</scope>
</reference>
<name>A0ABQ5HDL6_9ASTR</name>
<feature type="domain" description="GAG-pre-integrase" evidence="1">
    <location>
        <begin position="206"/>
        <end position="261"/>
    </location>
</feature>
<gene>
    <name evidence="3" type="ORF">Tco_1067386</name>
</gene>
<accession>A0ABQ5HDL6</accession>